<evidence type="ECO:0000256" key="2">
    <source>
        <dbReference type="ARBA" id="ARBA00009252"/>
    </source>
</evidence>
<proteinExistence type="inferred from homology"/>
<dbReference type="Proteomes" id="UP001208570">
    <property type="component" value="Unassembled WGS sequence"/>
</dbReference>
<dbReference type="GO" id="GO:0061775">
    <property type="term" value="F:cohesin loader activity"/>
    <property type="evidence" value="ECO:0007669"/>
    <property type="project" value="InterPro"/>
</dbReference>
<keyword evidence="10" id="KW-1185">Reference proteome</keyword>
<dbReference type="CDD" id="cd23958">
    <property type="entry name" value="SCC2"/>
    <property type="match status" value="1"/>
</dbReference>
<evidence type="ECO:0000256" key="4">
    <source>
        <dbReference type="ARBA" id="ARBA00023242"/>
    </source>
</evidence>
<reference evidence="9" key="1">
    <citation type="journal article" date="2023" name="Mol. Biol. Evol.">
        <title>Third-Generation Sequencing Reveals the Adaptive Role of the Epigenome in Three Deep-Sea Polychaetes.</title>
        <authorList>
            <person name="Perez M."/>
            <person name="Aroh O."/>
            <person name="Sun Y."/>
            <person name="Lan Y."/>
            <person name="Juniper S.K."/>
            <person name="Young C.R."/>
            <person name="Angers B."/>
            <person name="Qian P.Y."/>
        </authorList>
    </citation>
    <scope>NUCLEOTIDE SEQUENCE</scope>
    <source>
        <strain evidence="9">P08H-3</strain>
    </source>
</reference>
<evidence type="ECO:0000256" key="6">
    <source>
        <dbReference type="RuleBase" id="RU364107"/>
    </source>
</evidence>
<feature type="domain" description="Sister chromatid cohesion C-terminal" evidence="8">
    <location>
        <begin position="1449"/>
        <end position="1588"/>
    </location>
</feature>
<feature type="region of interest" description="Disordered" evidence="7">
    <location>
        <begin position="239"/>
        <end position="335"/>
    </location>
</feature>
<feature type="compositionally biased region" description="Low complexity" evidence="7">
    <location>
        <begin position="181"/>
        <end position="193"/>
    </location>
</feature>
<dbReference type="InterPro" id="IPR011989">
    <property type="entry name" value="ARM-like"/>
</dbReference>
<feature type="region of interest" description="Disordered" evidence="7">
    <location>
        <begin position="840"/>
        <end position="889"/>
    </location>
</feature>
<feature type="compositionally biased region" description="Basic and acidic residues" evidence="7">
    <location>
        <begin position="386"/>
        <end position="409"/>
    </location>
</feature>
<feature type="compositionally biased region" description="Basic and acidic residues" evidence="7">
    <location>
        <begin position="840"/>
        <end position="857"/>
    </location>
</feature>
<evidence type="ECO:0000256" key="3">
    <source>
        <dbReference type="ARBA" id="ARBA00022737"/>
    </source>
</evidence>
<dbReference type="InterPro" id="IPR016024">
    <property type="entry name" value="ARM-type_fold"/>
</dbReference>
<dbReference type="GO" id="GO:0071169">
    <property type="term" value="P:establishment of protein localization to chromatin"/>
    <property type="evidence" value="ECO:0007669"/>
    <property type="project" value="TreeGrafter"/>
</dbReference>
<dbReference type="GO" id="GO:1990414">
    <property type="term" value="P:replication-born double-strand break repair via sister chromatid exchange"/>
    <property type="evidence" value="ECO:0007669"/>
    <property type="project" value="TreeGrafter"/>
</dbReference>
<protein>
    <recommendedName>
        <fullName evidence="6">Nipped-B protein</fullName>
    </recommendedName>
</protein>
<dbReference type="Gene3D" id="1.25.10.10">
    <property type="entry name" value="Leucine-rich Repeat Variant"/>
    <property type="match status" value="1"/>
</dbReference>
<sequence>MGDLNKRYTLTFSKLSLLPELPLPTPLPHTVSNKSLLFHSSIAEQAKALLASKNEVVISQLVQALRETNTDSIELNDNLAGDAIEGEIPQLLRGILAQDPTVFKAGSSYNAINSTGHANKNQHHGNGSSSVHNSYPISFVGGNTNSRFQDQFKNFTQHMPATVNGGSPSFFGHNNEMGFKASQSSPAQATAAPVPGDLPHDAHFSLMEDYQKRGRGRSSDPVVLLQPLSEEAIDEALKRSGPSYPLPKSTSDKVPVVSLKRLDDGSVAKDKKKSRKDEKPVYTVSSPGSGDRLTLKLTKAKHHEEKSGKRKRSSGDDDGYDPAHELQDGEVSGSEGFALSLTERVKRHRRQTALYQAPGCSGEMGNIDDDVPDMEVQSPPDSPFEPPKEVKGKDNKKDPFRSRLKDENGKPLNTGMAMNFADMQRKKMKEMKNRGRLPEALQTVEEQMETPTFKRFITAVDTVLELTEDVDLAELSKGKSLPGHLVPTEKLIKLLTILQYNIREGCRNVRFAEDDEEEDHYSRELTIEKVTAATDAALTALYVITSPNMPKEVFLEDVIDRIVRLARNHTQNTVYPEFDPVYRIDPKNKSGYSGNNKLKRARGGGAKNKSVINLYNKLTDLLGTLSELVDIQELTDTLILQTSTLAVSPFFVENVSELQLNSLKLVTSIFSRYEKHRQLILEDILSSLARLPSSKKNLRNYRLIDKEIVIVTSFETAIRTAHNFLSVFLKKCTHKGEEDYRPLFENFVYDLLATVNKPEWPAAELLLNLLGRLLMTQFSNKSVDMSQRVASLDYLGIVAAQLRKDAVSSILNEELVKEIIEQFYIAMWYRDSAAEIERAQSKNLKTPEKEKKVEKKRERSKRSSRRVVSESESEEEEEFSEEEDEEETKKKQALAMELERVKDIQELAEKRKAFLIKQISTKIGAFATFKPSPSKLDYENACVVTRYLASNRPLSQCFDIYLSQPDMQSAVHARLLDQSTSVREAAIELLGKFILIRPELTEHYYNMLSERILDTGISVRKRVIKIFRDICLEQTEFSKIPEICVKMIRRVNDEEGIKKLVNETFQSMWFTPVPDRESQKLLTRVMNITDVVAACKETGHEWFEQLLENLLHKEEDAGSKPVEKACIQIINCLVENVLRLEEKGAERGTHGCSPRLLACFSTLYLFCKVKPQLLVPHAYTIQPYLDIKCYSPTDHLVPHNVARILEQAIPLMDHPSESFLATLEEDMMRLIFRHGMTVLQSCVSCLGAVVNNVSHNYTLVRDCFQKFFGVISRVMLDHKRDPKNPQLVSGRPTLLRSLFTVGLLCKHFDFDSQEFGEKRVSVKDKVFEVLLYFITHEDEDVQLKALAGLGFFCVRHFEYMLGAETKELYQHLLTDHGAPTKMCCQVLKNIQNYLLEEEDKMMKADAEWRKLANKEDLKEMGDVQSGMASTIIQLYLKPVLESFFTVHSVCVPYLICMGSDSDASVRVKADQQLQEIDKKYPGFIQMKAIHGVKMSYKMQELLQTDPLEPIRGIRVEENNVIALNSYIYSLIRSNRGQRRGLLTSMLNAFDDTAKTAMKELLYLADNLAHFPYQMQDEPLFIIHQIDIIVSVSGSNLIQSFREVFYPEAADKSKFDEDEDDDLDTLIVLKQHLKELYGFTDSKIQRYSPTDAAKIHDRPLSRKNAVRFHPKQALDLLKAGPLPTEVDEEGKVALVQSYLDFKQLMLNIDPDDDEEEDKKNKSKTVQQTSDSDQKPSVAVENTTNVTAENTENGDKPQPVAIAGSTPTRRSHQSPRHSSGQSTPKLAPSSAYRLSIGNLLDKKPSRQTSGHHRSRSSSTANTPKHKTKKKKRRQKFSDSDVESDDDDSDPDFCL</sequence>
<comment type="subcellular location">
    <subcellularLocation>
        <location evidence="1 6">Nucleus</location>
    </subcellularLocation>
</comment>
<evidence type="ECO:0000256" key="5">
    <source>
        <dbReference type="ARBA" id="ARBA00023306"/>
    </source>
</evidence>
<evidence type="ECO:0000256" key="1">
    <source>
        <dbReference type="ARBA" id="ARBA00004123"/>
    </source>
</evidence>
<feature type="compositionally biased region" description="Basic and acidic residues" evidence="7">
    <location>
        <begin position="260"/>
        <end position="280"/>
    </location>
</feature>
<dbReference type="InterPro" id="IPR024986">
    <property type="entry name" value="Nipped-B_C"/>
</dbReference>
<feature type="compositionally biased region" description="Basic residues" evidence="7">
    <location>
        <begin position="1821"/>
        <end position="1832"/>
    </location>
</feature>
<dbReference type="PANTHER" id="PTHR21704:SF18">
    <property type="entry name" value="NIPPED-B-LIKE PROTEIN"/>
    <property type="match status" value="1"/>
</dbReference>
<dbReference type="GO" id="GO:0003682">
    <property type="term" value="F:chromatin binding"/>
    <property type="evidence" value="ECO:0007669"/>
    <property type="project" value="TreeGrafter"/>
</dbReference>
<dbReference type="EMBL" id="JAODUP010000013">
    <property type="protein sequence ID" value="KAK2168884.1"/>
    <property type="molecule type" value="Genomic_DNA"/>
</dbReference>
<feature type="compositionally biased region" description="Acidic residues" evidence="7">
    <location>
        <begin position="871"/>
        <end position="886"/>
    </location>
</feature>
<dbReference type="Pfam" id="PF12830">
    <property type="entry name" value="Nipped-B_C"/>
    <property type="match status" value="1"/>
</dbReference>
<keyword evidence="3 6" id="KW-0677">Repeat</keyword>
<dbReference type="GO" id="GO:0010468">
    <property type="term" value="P:regulation of gene expression"/>
    <property type="evidence" value="ECO:0007669"/>
    <property type="project" value="InterPro"/>
</dbReference>
<evidence type="ECO:0000313" key="10">
    <source>
        <dbReference type="Proteomes" id="UP001208570"/>
    </source>
</evidence>
<dbReference type="InterPro" id="IPR026003">
    <property type="entry name" value="Cohesin_HEAT"/>
</dbReference>
<feature type="compositionally biased region" description="Acidic residues" evidence="7">
    <location>
        <begin position="1837"/>
        <end position="1852"/>
    </location>
</feature>
<feature type="compositionally biased region" description="Low complexity" evidence="7">
    <location>
        <begin position="1736"/>
        <end position="1749"/>
    </location>
</feature>
<name>A0AAD9KCW9_9ANNE</name>
<feature type="region of interest" description="Disordered" evidence="7">
    <location>
        <begin position="358"/>
        <end position="414"/>
    </location>
</feature>
<dbReference type="InterPro" id="IPR033031">
    <property type="entry name" value="Scc2/Nipped-B"/>
</dbReference>
<comment type="caution">
    <text evidence="9">The sequence shown here is derived from an EMBL/GenBank/DDBJ whole genome shotgun (WGS) entry which is preliminary data.</text>
</comment>
<keyword evidence="5 6" id="KW-0131">Cell cycle</keyword>
<evidence type="ECO:0000313" key="9">
    <source>
        <dbReference type="EMBL" id="KAK2168884.1"/>
    </source>
</evidence>
<gene>
    <name evidence="9" type="ORF">LSH36_13g02110</name>
</gene>
<keyword evidence="4 6" id="KW-0539">Nucleus</keyword>
<dbReference type="Pfam" id="PF12765">
    <property type="entry name" value="Cohesin_HEAT"/>
    <property type="match status" value="1"/>
</dbReference>
<feature type="region of interest" description="Disordered" evidence="7">
    <location>
        <begin position="178"/>
        <end position="202"/>
    </location>
</feature>
<feature type="region of interest" description="Disordered" evidence="7">
    <location>
        <begin position="1709"/>
        <end position="1852"/>
    </location>
</feature>
<accession>A0AAD9KCW9</accession>
<dbReference type="PANTHER" id="PTHR21704">
    <property type="entry name" value="NIPPED-B-LIKE PROTEIN DELANGIN SCC2-RELATED"/>
    <property type="match status" value="1"/>
</dbReference>
<dbReference type="GO" id="GO:0090694">
    <property type="term" value="C:Scc2-Scc4 cohesin loading complex"/>
    <property type="evidence" value="ECO:0007669"/>
    <property type="project" value="TreeGrafter"/>
</dbReference>
<dbReference type="SUPFAM" id="SSF48371">
    <property type="entry name" value="ARM repeat"/>
    <property type="match status" value="2"/>
</dbReference>
<dbReference type="GO" id="GO:0034087">
    <property type="term" value="P:establishment of mitotic sister chromatid cohesion"/>
    <property type="evidence" value="ECO:0007669"/>
    <property type="project" value="TreeGrafter"/>
</dbReference>
<organism evidence="9 10">
    <name type="scientific">Paralvinella palmiformis</name>
    <dbReference type="NCBI Taxonomy" id="53620"/>
    <lineage>
        <taxon>Eukaryota</taxon>
        <taxon>Metazoa</taxon>
        <taxon>Spiralia</taxon>
        <taxon>Lophotrochozoa</taxon>
        <taxon>Annelida</taxon>
        <taxon>Polychaeta</taxon>
        <taxon>Sedentaria</taxon>
        <taxon>Canalipalpata</taxon>
        <taxon>Terebellida</taxon>
        <taxon>Terebelliformia</taxon>
        <taxon>Alvinellidae</taxon>
        <taxon>Paralvinella</taxon>
    </lineage>
</organism>
<comment type="similarity">
    <text evidence="2 6">Belongs to the SCC2/Nipped-B family.</text>
</comment>
<evidence type="ECO:0000259" key="8">
    <source>
        <dbReference type="Pfam" id="PF12830"/>
    </source>
</evidence>
<dbReference type="GO" id="GO:0140588">
    <property type="term" value="P:chromatin looping"/>
    <property type="evidence" value="ECO:0007669"/>
    <property type="project" value="InterPro"/>
</dbReference>
<evidence type="ECO:0000256" key="7">
    <source>
        <dbReference type="SAM" id="MobiDB-lite"/>
    </source>
</evidence>